<dbReference type="PROSITE" id="PS51094">
    <property type="entry name" value="PTS_EIIA_TYPE_2"/>
    <property type="match status" value="1"/>
</dbReference>
<dbReference type="InterPro" id="IPR002178">
    <property type="entry name" value="PTS_EIIA_type-2_dom"/>
</dbReference>
<dbReference type="Gene3D" id="3.40.930.10">
    <property type="entry name" value="Mannitol-specific EII, Chain A"/>
    <property type="match status" value="1"/>
</dbReference>
<dbReference type="SUPFAM" id="SSF54631">
    <property type="entry name" value="CBS-domain pair"/>
    <property type="match status" value="1"/>
</dbReference>
<evidence type="ECO:0000313" key="4">
    <source>
        <dbReference type="EMBL" id="MST97268.1"/>
    </source>
</evidence>
<dbReference type="InterPro" id="IPR051541">
    <property type="entry name" value="PTS_SugarTrans_NitroReg"/>
</dbReference>
<evidence type="ECO:0000259" key="2">
    <source>
        <dbReference type="PROSITE" id="PS51094"/>
    </source>
</evidence>
<evidence type="ECO:0000259" key="3">
    <source>
        <dbReference type="PROSITE" id="PS51371"/>
    </source>
</evidence>
<dbReference type="PANTHER" id="PTHR47738">
    <property type="entry name" value="PTS SYSTEM FRUCTOSE-LIKE EIIA COMPONENT-RELATED"/>
    <property type="match status" value="1"/>
</dbReference>
<dbReference type="InterPro" id="IPR046342">
    <property type="entry name" value="CBS_dom_sf"/>
</dbReference>
<organism evidence="4 5">
    <name type="scientific">Victivallis lenta</name>
    <dbReference type="NCBI Taxonomy" id="2606640"/>
    <lineage>
        <taxon>Bacteria</taxon>
        <taxon>Pseudomonadati</taxon>
        <taxon>Lentisphaerota</taxon>
        <taxon>Lentisphaeria</taxon>
        <taxon>Victivallales</taxon>
        <taxon>Victivallaceae</taxon>
        <taxon>Victivallis</taxon>
    </lineage>
</organism>
<dbReference type="AlphaFoldDB" id="A0A844G429"/>
<dbReference type="EMBL" id="VUNS01000008">
    <property type="protein sequence ID" value="MST97268.1"/>
    <property type="molecule type" value="Genomic_DNA"/>
</dbReference>
<dbReference type="Pfam" id="PF00571">
    <property type="entry name" value="CBS"/>
    <property type="match status" value="2"/>
</dbReference>
<feature type="domain" description="CBS" evidence="3">
    <location>
        <begin position="167"/>
        <end position="226"/>
    </location>
</feature>
<accession>A0A844G429</accession>
<dbReference type="RefSeq" id="WP_106054143.1">
    <property type="nucleotide sequence ID" value="NZ_CALXOB010000051.1"/>
</dbReference>
<reference evidence="4 5" key="1">
    <citation type="submission" date="2019-08" db="EMBL/GenBank/DDBJ databases">
        <title>In-depth cultivation of the pig gut microbiome towards novel bacterial diversity and tailored functional studies.</title>
        <authorList>
            <person name="Wylensek D."/>
            <person name="Hitch T.C.A."/>
            <person name="Clavel T."/>
        </authorList>
    </citation>
    <scope>NUCLEOTIDE SEQUENCE [LARGE SCALE GENOMIC DNA]</scope>
    <source>
        <strain evidence="4 5">BBE-744-WT-12</strain>
    </source>
</reference>
<dbReference type="GO" id="GO:0030295">
    <property type="term" value="F:protein kinase activator activity"/>
    <property type="evidence" value="ECO:0007669"/>
    <property type="project" value="TreeGrafter"/>
</dbReference>
<sequence length="305" mass="34147">MNDAPFNVAWNVVSRMSAADPAELFRKLASHAAKLEPLRKLDLTSSAILDMIWERENQSPTTLGCGLILPHARVGKLESLCAVCTTLEHPLDCETPDDVPVVFGCMLLIPEERPMEGLRFMADLAAVMHNPVWRDRLRSCESSDEMVRLFREIRKQRPPAVIASDIMGPPRLALSPEMPLQEATRLMADHRAAAVPVLDGDKLVGEIVADDLFKLGIPDFFSQLKSVGFIRYFDPFEEYFAVEIASKVSDVMNTEFKAFPETATLIEIVFAISVQKCPLIYIVGERNKLLGVIDRTLLLKRIINL</sequence>
<dbReference type="Proteomes" id="UP000435649">
    <property type="component" value="Unassembled WGS sequence"/>
</dbReference>
<comment type="caution">
    <text evidence="4">The sequence shown here is derived from an EMBL/GenBank/DDBJ whole genome shotgun (WGS) entry which is preliminary data.</text>
</comment>
<dbReference type="Pfam" id="PF00359">
    <property type="entry name" value="PTS_EIIA_2"/>
    <property type="match status" value="1"/>
</dbReference>
<evidence type="ECO:0000313" key="5">
    <source>
        <dbReference type="Proteomes" id="UP000435649"/>
    </source>
</evidence>
<proteinExistence type="predicted"/>
<dbReference type="InterPro" id="IPR000644">
    <property type="entry name" value="CBS_dom"/>
</dbReference>
<protein>
    <submittedName>
        <fullName evidence="4">CBS domain-containing protein</fullName>
    </submittedName>
</protein>
<feature type="domain" description="PTS EIIA type-2" evidence="2">
    <location>
        <begin position="5"/>
        <end position="153"/>
    </location>
</feature>
<dbReference type="Gene3D" id="3.10.580.10">
    <property type="entry name" value="CBS-domain"/>
    <property type="match status" value="1"/>
</dbReference>
<dbReference type="SUPFAM" id="SSF55804">
    <property type="entry name" value="Phoshotransferase/anion transport protein"/>
    <property type="match status" value="1"/>
</dbReference>
<gene>
    <name evidence="4" type="ORF">FYJ85_09465</name>
</gene>
<keyword evidence="5" id="KW-1185">Reference proteome</keyword>
<evidence type="ECO:0000256" key="1">
    <source>
        <dbReference type="PROSITE-ProRule" id="PRU00703"/>
    </source>
</evidence>
<name>A0A844G429_9BACT</name>
<dbReference type="CDD" id="cd02205">
    <property type="entry name" value="CBS_pair_SF"/>
    <property type="match status" value="1"/>
</dbReference>
<keyword evidence="1" id="KW-0129">CBS domain</keyword>
<dbReference type="PROSITE" id="PS51371">
    <property type="entry name" value="CBS"/>
    <property type="match status" value="1"/>
</dbReference>
<dbReference type="PANTHER" id="PTHR47738:SF1">
    <property type="entry name" value="NITROGEN REGULATORY PROTEIN"/>
    <property type="match status" value="1"/>
</dbReference>
<dbReference type="InterPro" id="IPR016152">
    <property type="entry name" value="PTrfase/Anion_transptr"/>
</dbReference>